<dbReference type="PANTHER" id="PTHR30160">
    <property type="entry name" value="TETRAACYLDISACCHARIDE 4'-KINASE-RELATED"/>
    <property type="match status" value="1"/>
</dbReference>
<name>A0A381UBV1_9ZZZZ</name>
<dbReference type="AlphaFoldDB" id="A0A381UBV1"/>
<dbReference type="SUPFAM" id="SSF53756">
    <property type="entry name" value="UDP-Glycosyltransferase/glycogen phosphorylase"/>
    <property type="match status" value="1"/>
</dbReference>
<dbReference type="EMBL" id="UINC01006138">
    <property type="protein sequence ID" value="SVA25712.1"/>
    <property type="molecule type" value="Genomic_DNA"/>
</dbReference>
<organism evidence="3">
    <name type="scientific">marine metagenome</name>
    <dbReference type="NCBI Taxonomy" id="408172"/>
    <lineage>
        <taxon>unclassified sequences</taxon>
        <taxon>metagenomes</taxon>
        <taxon>ecological metagenomes</taxon>
    </lineage>
</organism>
<feature type="non-terminal residue" evidence="3">
    <location>
        <position position="1"/>
    </location>
</feature>
<evidence type="ECO:0000256" key="2">
    <source>
        <dbReference type="ARBA" id="ARBA00022679"/>
    </source>
</evidence>
<dbReference type="InterPro" id="IPR051199">
    <property type="entry name" value="LPS_LOS_Heptosyltrfase"/>
</dbReference>
<evidence type="ECO:0000313" key="3">
    <source>
        <dbReference type="EMBL" id="SVA25712.1"/>
    </source>
</evidence>
<dbReference type="GO" id="GO:0009244">
    <property type="term" value="P:lipopolysaccharide core region biosynthetic process"/>
    <property type="evidence" value="ECO:0007669"/>
    <property type="project" value="TreeGrafter"/>
</dbReference>
<sequence>VKFLLIQLRRIGDVLMTTPSIRLLRESFPEAQFTFLTEPPSDQVLRENPYLDEILLFRKTETLRETLRFFRTIRHHQFDTVIDFFGNPRSALITRFSGAPIRIGFGFRGRSLAYTHPVKISTEITYSAQDKAQLLKPLGISAEDFGLDFFTAEKDQNYADDLFEKMGIKNTDFVVSLSPVSRQPYKVWPAERFALIADWLIKTYNAKVLFLFGPGELHFIDSVRKAMTQTALPDYAVPTLSETLAILNKVDLHLGNDNGPRHFAVAGGTPTLTIFGRPWAANWTPPQQTLHRTLEYDPGCKNKCVYPKCNLECLDGVTVEAVQNELENVMKNIR</sequence>
<keyword evidence="1" id="KW-0328">Glycosyltransferase</keyword>
<dbReference type="Gene3D" id="3.40.50.2000">
    <property type="entry name" value="Glycogen Phosphorylase B"/>
    <property type="match status" value="2"/>
</dbReference>
<dbReference type="GO" id="GO:0008713">
    <property type="term" value="F:ADP-heptose-lipopolysaccharide heptosyltransferase activity"/>
    <property type="evidence" value="ECO:0007669"/>
    <property type="project" value="TreeGrafter"/>
</dbReference>
<evidence type="ECO:0000256" key="1">
    <source>
        <dbReference type="ARBA" id="ARBA00022676"/>
    </source>
</evidence>
<dbReference type="GO" id="GO:0005829">
    <property type="term" value="C:cytosol"/>
    <property type="evidence" value="ECO:0007669"/>
    <property type="project" value="TreeGrafter"/>
</dbReference>
<evidence type="ECO:0008006" key="4">
    <source>
        <dbReference type="Google" id="ProtNLM"/>
    </source>
</evidence>
<reference evidence="3" key="1">
    <citation type="submission" date="2018-05" db="EMBL/GenBank/DDBJ databases">
        <authorList>
            <person name="Lanie J.A."/>
            <person name="Ng W.-L."/>
            <person name="Kazmierczak K.M."/>
            <person name="Andrzejewski T.M."/>
            <person name="Davidsen T.M."/>
            <person name="Wayne K.J."/>
            <person name="Tettelin H."/>
            <person name="Glass J.I."/>
            <person name="Rusch D."/>
            <person name="Podicherti R."/>
            <person name="Tsui H.-C.T."/>
            <person name="Winkler M.E."/>
        </authorList>
    </citation>
    <scope>NUCLEOTIDE SEQUENCE</scope>
</reference>
<protein>
    <recommendedName>
        <fullName evidence="4">Glycosyltransferase family 9 protein</fullName>
    </recommendedName>
</protein>
<dbReference type="CDD" id="cd03789">
    <property type="entry name" value="GT9_LPS_heptosyltransferase"/>
    <property type="match status" value="1"/>
</dbReference>
<dbReference type="Pfam" id="PF01075">
    <property type="entry name" value="Glyco_transf_9"/>
    <property type="match status" value="1"/>
</dbReference>
<keyword evidence="2" id="KW-0808">Transferase</keyword>
<gene>
    <name evidence="3" type="ORF">METZ01_LOCUS78566</name>
</gene>
<proteinExistence type="predicted"/>
<dbReference type="InterPro" id="IPR002201">
    <property type="entry name" value="Glyco_trans_9"/>
</dbReference>
<accession>A0A381UBV1</accession>